<dbReference type="EMBL" id="NCKV01009365">
    <property type="protein sequence ID" value="RWS22242.1"/>
    <property type="molecule type" value="Genomic_DNA"/>
</dbReference>
<dbReference type="PANTHER" id="PTHR47901">
    <property type="entry name" value="CASPASE RECRUITMENT DOMAIN-CONTAINING PROTEIN 18"/>
    <property type="match status" value="1"/>
</dbReference>
<keyword evidence="3" id="KW-0378">Hydrolase</keyword>
<evidence type="ECO:0000256" key="3">
    <source>
        <dbReference type="ARBA" id="ARBA00022801"/>
    </source>
</evidence>
<evidence type="ECO:0000313" key="5">
    <source>
        <dbReference type="EMBL" id="RWS22242.1"/>
    </source>
</evidence>
<comment type="caution">
    <text evidence="5">The sequence shown here is derived from an EMBL/GenBank/DDBJ whole genome shotgun (WGS) entry which is preliminary data.</text>
</comment>
<feature type="domain" description="Caspase family p20" evidence="4">
    <location>
        <begin position="246"/>
        <end position="373"/>
    </location>
</feature>
<evidence type="ECO:0000313" key="6">
    <source>
        <dbReference type="Proteomes" id="UP000288716"/>
    </source>
</evidence>
<keyword evidence="1" id="KW-0645">Protease</keyword>
<dbReference type="InterPro" id="IPR002398">
    <property type="entry name" value="Pept_C14"/>
</dbReference>
<name>A0A443S3X8_9ACAR</name>
<sequence>MIVVISIAENAETTVEEEKIRQLLEEIYSYFINYEIRTIRYQSPNDFTAKIHEALIKGDSFAEFILLAISSNNFLFNNSELFIDFFSDQNCEILQGIPKYFHFHNIDEHITIPYLDKNYFIDYIDANALTAGTIETHIENLRFTNETHYDVSNDLLRDTVVAYATLKHHRSTRTEYGTALVSTLLRLCEREITQEKDIFQILRDVENQFREKHIPNISEFQAFGFDDPLFFVPFRHVASRDRIYNREKTLLISVNYSFFARDDNRTGSAYDDIHTSTLAKSKNTIYIPLKEIPANELKDQIAKIITQEGEKCGILVLCIMSHGNAGMGGLYIYDSENHFVPFKEILDILKDCNSPVLVGKPKIVLVSTCRGSMIIVIVIF</sequence>
<dbReference type="InterPro" id="IPR011600">
    <property type="entry name" value="Pept_C14_caspase"/>
</dbReference>
<keyword evidence="6" id="KW-1185">Reference proteome</keyword>
<dbReference type="InterPro" id="IPR001309">
    <property type="entry name" value="Pept_C14_p20"/>
</dbReference>
<reference evidence="5 6" key="1">
    <citation type="journal article" date="2018" name="Gigascience">
        <title>Genomes of trombidid mites reveal novel predicted allergens and laterally-transferred genes associated with secondary metabolism.</title>
        <authorList>
            <person name="Dong X."/>
            <person name="Chaisiri K."/>
            <person name="Xia D."/>
            <person name="Armstrong S.D."/>
            <person name="Fang Y."/>
            <person name="Donnelly M.J."/>
            <person name="Kadowaki T."/>
            <person name="McGarry J.W."/>
            <person name="Darby A.C."/>
            <person name="Makepeace B.L."/>
        </authorList>
    </citation>
    <scope>NUCLEOTIDE SEQUENCE [LARGE SCALE GENOMIC DNA]</scope>
    <source>
        <strain evidence="5">UoL-UT</strain>
    </source>
</reference>
<evidence type="ECO:0000256" key="2">
    <source>
        <dbReference type="ARBA" id="ARBA00022703"/>
    </source>
</evidence>
<dbReference type="PANTHER" id="PTHR47901:SF8">
    <property type="entry name" value="CASPASE-3"/>
    <property type="match status" value="1"/>
</dbReference>
<dbReference type="PROSITE" id="PS50208">
    <property type="entry name" value="CASPASE_P20"/>
    <property type="match status" value="1"/>
</dbReference>
<dbReference type="SUPFAM" id="SSF52129">
    <property type="entry name" value="Caspase-like"/>
    <property type="match status" value="2"/>
</dbReference>
<dbReference type="VEuPathDB" id="VectorBase:LDEU009798"/>
<accession>A0A443S3X8</accession>
<keyword evidence="2" id="KW-0053">Apoptosis</keyword>
<dbReference type="InterPro" id="IPR029030">
    <property type="entry name" value="Caspase-like_dom_sf"/>
</dbReference>
<dbReference type="AlphaFoldDB" id="A0A443S3X8"/>
<protein>
    <recommendedName>
        <fullName evidence="4">Caspase family p20 domain-containing protein</fullName>
    </recommendedName>
</protein>
<proteinExistence type="predicted"/>
<evidence type="ECO:0000259" key="4">
    <source>
        <dbReference type="PROSITE" id="PS50208"/>
    </source>
</evidence>
<dbReference type="Proteomes" id="UP000288716">
    <property type="component" value="Unassembled WGS sequence"/>
</dbReference>
<dbReference type="GO" id="GO:0004197">
    <property type="term" value="F:cysteine-type endopeptidase activity"/>
    <property type="evidence" value="ECO:0007669"/>
    <property type="project" value="InterPro"/>
</dbReference>
<organism evidence="5 6">
    <name type="scientific">Leptotrombidium deliense</name>
    <dbReference type="NCBI Taxonomy" id="299467"/>
    <lineage>
        <taxon>Eukaryota</taxon>
        <taxon>Metazoa</taxon>
        <taxon>Ecdysozoa</taxon>
        <taxon>Arthropoda</taxon>
        <taxon>Chelicerata</taxon>
        <taxon>Arachnida</taxon>
        <taxon>Acari</taxon>
        <taxon>Acariformes</taxon>
        <taxon>Trombidiformes</taxon>
        <taxon>Prostigmata</taxon>
        <taxon>Anystina</taxon>
        <taxon>Parasitengona</taxon>
        <taxon>Trombiculoidea</taxon>
        <taxon>Trombiculidae</taxon>
        <taxon>Leptotrombidium</taxon>
    </lineage>
</organism>
<dbReference type="Gene3D" id="3.40.50.1460">
    <property type="match status" value="2"/>
</dbReference>
<dbReference type="Pfam" id="PF00656">
    <property type="entry name" value="Peptidase_C14"/>
    <property type="match status" value="1"/>
</dbReference>
<gene>
    <name evidence="5" type="ORF">B4U80_11665</name>
</gene>
<dbReference type="GO" id="GO:0006915">
    <property type="term" value="P:apoptotic process"/>
    <property type="evidence" value="ECO:0007669"/>
    <property type="project" value="UniProtKB-KW"/>
</dbReference>
<dbReference type="GO" id="GO:0006508">
    <property type="term" value="P:proteolysis"/>
    <property type="evidence" value="ECO:0007669"/>
    <property type="project" value="UniProtKB-KW"/>
</dbReference>
<evidence type="ECO:0000256" key="1">
    <source>
        <dbReference type="ARBA" id="ARBA00022670"/>
    </source>
</evidence>